<name>A0A364NGB2_STELY</name>
<evidence type="ECO:0000313" key="2">
    <source>
        <dbReference type="EMBL" id="RAR16277.1"/>
    </source>
</evidence>
<organism evidence="2 3">
    <name type="scientific">Stemphylium lycopersici</name>
    <name type="common">Tomato gray leaf spot disease fungus</name>
    <name type="synonym">Thyrospora lycopersici</name>
    <dbReference type="NCBI Taxonomy" id="183478"/>
    <lineage>
        <taxon>Eukaryota</taxon>
        <taxon>Fungi</taxon>
        <taxon>Dikarya</taxon>
        <taxon>Ascomycota</taxon>
        <taxon>Pezizomycotina</taxon>
        <taxon>Dothideomycetes</taxon>
        <taxon>Pleosporomycetidae</taxon>
        <taxon>Pleosporales</taxon>
        <taxon>Pleosporineae</taxon>
        <taxon>Pleosporaceae</taxon>
        <taxon>Stemphylium</taxon>
    </lineage>
</organism>
<reference evidence="3" key="1">
    <citation type="submission" date="2018-05" db="EMBL/GenBank/DDBJ databases">
        <title>Draft genome sequence of Stemphylium lycopersici strain CIDEFI 213.</title>
        <authorList>
            <person name="Medina R."/>
            <person name="Franco M.E.E."/>
            <person name="Lucentini C.G."/>
            <person name="Saparrat M.C.N."/>
            <person name="Balatti P.A."/>
        </authorList>
    </citation>
    <scope>NUCLEOTIDE SEQUENCE [LARGE SCALE GENOMIC DNA]</scope>
    <source>
        <strain evidence="3">CIDEFI 213</strain>
    </source>
</reference>
<proteinExistence type="predicted"/>
<accession>A0A364NGB2</accession>
<dbReference type="OrthoDB" id="10442540at2759"/>
<feature type="compositionally biased region" description="Polar residues" evidence="1">
    <location>
        <begin position="88"/>
        <end position="105"/>
    </location>
</feature>
<comment type="caution">
    <text evidence="2">The sequence shown here is derived from an EMBL/GenBank/DDBJ whole genome shotgun (WGS) entry which is preliminary data.</text>
</comment>
<dbReference type="EMBL" id="QGDH01000004">
    <property type="protein sequence ID" value="RAR16277.1"/>
    <property type="molecule type" value="Genomic_DNA"/>
</dbReference>
<evidence type="ECO:0000256" key="1">
    <source>
        <dbReference type="SAM" id="MobiDB-lite"/>
    </source>
</evidence>
<protein>
    <submittedName>
        <fullName evidence="2">Uncharacterized protein</fullName>
    </submittedName>
</protein>
<gene>
    <name evidence="2" type="ORF">DDE83_000405</name>
</gene>
<feature type="region of interest" description="Disordered" evidence="1">
    <location>
        <begin position="75"/>
        <end position="170"/>
    </location>
</feature>
<sequence length="220" mass="24366">MTNSDRIPLSADRSISVVHPIPVDWLREDLLPNERDRVREHVGNLLSGTPTQIPSFTEALQRTIANLNTVNNMGTTTRAIPARRQDSDSMTTEESRSIQSPSRSVRFSDHVRMDRVSRDPRELGPHSPQSSSPTPRSILRSPGHSRSNSNNYAMEFGVTSGRDGDAHSPTSVYLDEPACVEAKLDEIDDAITGEMEIDEGDATECLNSDVTRARSITRKL</sequence>
<dbReference type="Proteomes" id="UP000249619">
    <property type="component" value="Unassembled WGS sequence"/>
</dbReference>
<feature type="compositionally biased region" description="Basic and acidic residues" evidence="1">
    <location>
        <begin position="106"/>
        <end position="124"/>
    </location>
</feature>
<evidence type="ECO:0000313" key="3">
    <source>
        <dbReference type="Proteomes" id="UP000249619"/>
    </source>
</evidence>
<keyword evidence="3" id="KW-1185">Reference proteome</keyword>
<dbReference type="AlphaFoldDB" id="A0A364NGB2"/>